<name>X1JW85_9ZZZZ</name>
<proteinExistence type="predicted"/>
<sequence length="72" mass="7549">MLVENKSDSYPGAAYVVGNPVSAEDCCLKRSMAVIAAAADSAGYPYTIRGGVLYLDVSEGQLEDFCKGLEPA</sequence>
<feature type="non-terminal residue" evidence="1">
    <location>
        <position position="72"/>
    </location>
</feature>
<protein>
    <submittedName>
        <fullName evidence="1">Uncharacterized protein</fullName>
    </submittedName>
</protein>
<comment type="caution">
    <text evidence="1">The sequence shown here is derived from an EMBL/GenBank/DDBJ whole genome shotgun (WGS) entry which is preliminary data.</text>
</comment>
<evidence type="ECO:0000313" key="1">
    <source>
        <dbReference type="EMBL" id="GAH74038.1"/>
    </source>
</evidence>
<organism evidence="1">
    <name type="scientific">marine sediment metagenome</name>
    <dbReference type="NCBI Taxonomy" id="412755"/>
    <lineage>
        <taxon>unclassified sequences</taxon>
        <taxon>metagenomes</taxon>
        <taxon>ecological metagenomes</taxon>
    </lineage>
</organism>
<dbReference type="EMBL" id="BARU01031386">
    <property type="protein sequence ID" value="GAH74038.1"/>
    <property type="molecule type" value="Genomic_DNA"/>
</dbReference>
<reference evidence="1" key="1">
    <citation type="journal article" date="2014" name="Front. Microbiol.">
        <title>High frequency of phylogenetically diverse reductive dehalogenase-homologous genes in deep subseafloor sedimentary metagenomes.</title>
        <authorList>
            <person name="Kawai M."/>
            <person name="Futagami T."/>
            <person name="Toyoda A."/>
            <person name="Takaki Y."/>
            <person name="Nishi S."/>
            <person name="Hori S."/>
            <person name="Arai W."/>
            <person name="Tsubouchi T."/>
            <person name="Morono Y."/>
            <person name="Uchiyama I."/>
            <person name="Ito T."/>
            <person name="Fujiyama A."/>
            <person name="Inagaki F."/>
            <person name="Takami H."/>
        </authorList>
    </citation>
    <scope>NUCLEOTIDE SEQUENCE</scope>
    <source>
        <strain evidence="1">Expedition CK06-06</strain>
    </source>
</reference>
<gene>
    <name evidence="1" type="ORF">S03H2_49648</name>
</gene>
<dbReference type="AlphaFoldDB" id="X1JW85"/>
<accession>X1JW85</accession>